<dbReference type="Proteomes" id="UP000193622">
    <property type="component" value="Unassembled WGS sequence"/>
</dbReference>
<feature type="compositionally biased region" description="Polar residues" evidence="1">
    <location>
        <begin position="46"/>
        <end position="55"/>
    </location>
</feature>
<dbReference type="AlphaFoldDB" id="A0A1X1WU33"/>
<proteinExistence type="predicted"/>
<organism evidence="2 3">
    <name type="scientific">Mycolicibacterium iranicum</name>
    <name type="common">Mycobacterium iranicum</name>
    <dbReference type="NCBI Taxonomy" id="912594"/>
    <lineage>
        <taxon>Bacteria</taxon>
        <taxon>Bacillati</taxon>
        <taxon>Actinomycetota</taxon>
        <taxon>Actinomycetes</taxon>
        <taxon>Mycobacteriales</taxon>
        <taxon>Mycobacteriaceae</taxon>
        <taxon>Mycolicibacterium</taxon>
    </lineage>
</organism>
<accession>A0A1X1WU33</accession>
<name>A0A1X1WU33_MYCIR</name>
<feature type="region of interest" description="Disordered" evidence="1">
    <location>
        <begin position="20"/>
        <end position="60"/>
    </location>
</feature>
<reference evidence="2 3" key="1">
    <citation type="submission" date="2016-01" db="EMBL/GenBank/DDBJ databases">
        <title>The new phylogeny of the genus Mycobacterium.</title>
        <authorList>
            <person name="Tarcisio F."/>
            <person name="Conor M."/>
            <person name="Antonella G."/>
            <person name="Elisabetta G."/>
            <person name="Giulia F.S."/>
            <person name="Sara T."/>
            <person name="Anna F."/>
            <person name="Clotilde B."/>
            <person name="Roberto B."/>
            <person name="Veronica D.S."/>
            <person name="Fabio R."/>
            <person name="Monica P."/>
            <person name="Olivier J."/>
            <person name="Enrico T."/>
            <person name="Nicola S."/>
        </authorList>
    </citation>
    <scope>NUCLEOTIDE SEQUENCE [LARGE SCALE GENOMIC DNA]</scope>
    <source>
        <strain evidence="2 3">DSM 45541</strain>
    </source>
</reference>
<evidence type="ECO:0000256" key="1">
    <source>
        <dbReference type="SAM" id="MobiDB-lite"/>
    </source>
</evidence>
<sequence length="84" mass="9338">MSLGAKALGAHVRHPDLQRLQAPLPHPPSILADPFPHGNGFKLHNEQTGQLGSQTGRDHKQNIQLRPISTVRLNCLKVILRRDQ</sequence>
<comment type="caution">
    <text evidence="2">The sequence shown here is derived from an EMBL/GenBank/DDBJ whole genome shotgun (WGS) entry which is preliminary data.</text>
</comment>
<dbReference type="EMBL" id="LQPC01000022">
    <property type="protein sequence ID" value="ORV90127.1"/>
    <property type="molecule type" value="Genomic_DNA"/>
</dbReference>
<protein>
    <submittedName>
        <fullName evidence="2">Uncharacterized protein</fullName>
    </submittedName>
</protein>
<evidence type="ECO:0000313" key="2">
    <source>
        <dbReference type="EMBL" id="ORV90127.1"/>
    </source>
</evidence>
<evidence type="ECO:0000313" key="3">
    <source>
        <dbReference type="Proteomes" id="UP000193622"/>
    </source>
</evidence>
<gene>
    <name evidence="2" type="ORF">AWC12_08225</name>
</gene>